<dbReference type="Pfam" id="PF07715">
    <property type="entry name" value="Plug"/>
    <property type="match status" value="1"/>
</dbReference>
<dbReference type="PATRIC" id="fig|1328313.3.peg.1607"/>
<feature type="domain" description="TonB-dependent receptor-like beta-barrel" evidence="6">
    <location>
        <begin position="664"/>
        <end position="1083"/>
    </location>
</feature>
<gene>
    <name evidence="8" type="ORF">DS2_07858</name>
</gene>
<evidence type="ECO:0000259" key="6">
    <source>
        <dbReference type="Pfam" id="PF00593"/>
    </source>
</evidence>
<dbReference type="PANTHER" id="PTHR40980:SF4">
    <property type="entry name" value="TONB-DEPENDENT RECEPTOR-LIKE BETA-BARREL DOMAIN-CONTAINING PROTEIN"/>
    <property type="match status" value="1"/>
</dbReference>
<evidence type="ECO:0000256" key="2">
    <source>
        <dbReference type="ARBA" id="ARBA00023136"/>
    </source>
</evidence>
<dbReference type="InterPro" id="IPR036942">
    <property type="entry name" value="Beta-barrel_TonB_sf"/>
</dbReference>
<dbReference type="InterPro" id="IPR012910">
    <property type="entry name" value="Plug_dom"/>
</dbReference>
<dbReference type="InterPro" id="IPR000531">
    <property type="entry name" value="Beta-barrel_TonB"/>
</dbReference>
<dbReference type="eggNOG" id="COG4771">
    <property type="taxonomic scope" value="Bacteria"/>
</dbReference>
<dbReference type="GO" id="GO:0009279">
    <property type="term" value="C:cell outer membrane"/>
    <property type="evidence" value="ECO:0007669"/>
    <property type="project" value="UniProtKB-SubCell"/>
</dbReference>
<keyword evidence="4" id="KW-0798">TonB box</keyword>
<feature type="chain" id="PRO_5004898227" evidence="5">
    <location>
        <begin position="36"/>
        <end position="1117"/>
    </location>
</feature>
<dbReference type="InterPro" id="IPR037066">
    <property type="entry name" value="Plug_dom_sf"/>
</dbReference>
<evidence type="ECO:0000256" key="5">
    <source>
        <dbReference type="SAM" id="SignalP"/>
    </source>
</evidence>
<keyword evidence="2 4" id="KW-0472">Membrane</keyword>
<evidence type="ECO:0000256" key="4">
    <source>
        <dbReference type="RuleBase" id="RU003357"/>
    </source>
</evidence>
<proteinExistence type="inferred from homology"/>
<comment type="subcellular location">
    <subcellularLocation>
        <location evidence="1 4">Cell outer membrane</location>
    </subcellularLocation>
</comment>
<evidence type="ECO:0000313" key="8">
    <source>
        <dbReference type="EMBL" id="EWH10532.1"/>
    </source>
</evidence>
<keyword evidence="9" id="KW-1185">Reference proteome</keyword>
<feature type="signal peptide" evidence="5">
    <location>
        <begin position="1"/>
        <end position="35"/>
    </location>
</feature>
<dbReference type="STRING" id="1328313.DS2_07858"/>
<feature type="domain" description="TonB-dependent receptor plug" evidence="7">
    <location>
        <begin position="70"/>
        <end position="180"/>
    </location>
</feature>
<name>W7QNK3_9ALTE</name>
<sequence>MTNSKKSTKKHLQRAALIGGSASLLMALFTPSVIAAEVNSALTGAQEQEELEVIEITGVRSSLENALNVKREATSIVDAISATDIDSLPALNLGEALQALPGIQLNTDDGQRNAEINLRGLKGGFVKVTAEGQGFATPSRSAGMVGGANPFGSFEGGVFDGVTVVKSPTADMQEGGIAGIVDKKLQRALGKPDGRYSLNFGSRYEELADTWNSTLAFSGSKHLIKDRLAIAWKVAGSEQNFRRDTANFRAYNALNTIENNTSQATNFISPEALQAYKDLHGITEPLAIIKVIGSAAQVTENSRGNRISATGNIEYKVTDSLKIGANLLYTKRDLGESTMEDFNVGMLSNDRNGSFYDQRVTLSDDINDRPIKLSDNQNFSYNPDIHNPDLATVPVYAATVASISNVNYTPATRLMSYTEEAKGIFLYANYSVDDWVIDGTVSKSSSVNEFQQSALDIRHQSKTWASFKDPATGSSLKYAPTGITAYFDTGKGDLEKAQVSIEGWDSYVYSALDSNGDPLTDANGQPLLNPLEPEDAWQRSANGWSSVPLTSNSSKLDPKLNPYNLDDFPDGALPEDPEKRQEKIDGLGGKSVEFFSHGRVQRPEREYESGELNFKRFVDIGGDAFRLLSVKFGGRHERQLLETYDVAVGAGGINVAALNKDTIFSQDLDSADQAEYFNGDYPNYITNENGWQRLNSENLAGLLQEGGLKPYDEDGNLVEDFAIADPTGFAVKLDHREDEPTYGLNDKYRLNFNADQVINAVYLMGEFEGEVASLPYTGNLGVRYVETTNDIFGQGFDEEGKAIAVLTENDYSHTLPVLNLAFELADDVMLRTAYSKGLVRPNLLAQSPSPQFQTSGNRVRLENSKAEVLPYTSQNFDLSLEWYNREGSAIAIGMFKKEIEGKIETSTICPIGNEDEWGVGPLQELDVGKAIPECREIGDFEDENGDVFTDRLVTIKSTYNSDIPITVNGYELSVQQKLDFLPYPWNGFGGVFNFTKIDLDEGEGQPMTRIAPYSYNLITYYENKGFNIRLAYNWQDEKLLSAGGNKSFLGSDARTQTAGGRLDLSTSYRLTKQLKLSLRAYNLTNTQQFEYIGGNEDAISRIRYSGRIYSVGLNYSF</sequence>
<dbReference type="EMBL" id="ARZY01000011">
    <property type="protein sequence ID" value="EWH10532.1"/>
    <property type="molecule type" value="Genomic_DNA"/>
</dbReference>
<dbReference type="AlphaFoldDB" id="W7QNK3"/>
<evidence type="ECO:0000259" key="7">
    <source>
        <dbReference type="Pfam" id="PF07715"/>
    </source>
</evidence>
<keyword evidence="3" id="KW-0998">Cell outer membrane</keyword>
<dbReference type="OrthoDB" id="8727862at2"/>
<dbReference type="InterPro" id="IPR010104">
    <property type="entry name" value="TonB_rcpt_bac"/>
</dbReference>
<dbReference type="Proteomes" id="UP000019276">
    <property type="component" value="Unassembled WGS sequence"/>
</dbReference>
<accession>W7QNK3</accession>
<reference evidence="8 9" key="1">
    <citation type="journal article" date="2014" name="Genome Announc.">
        <title>Draft Genome Sequence of the Agar-Degrading Bacterium Catenovulum sp. Strain DS-2, Isolated from Intestines of Haliotis diversicolor.</title>
        <authorList>
            <person name="Shan D."/>
            <person name="Li X."/>
            <person name="Gu Z."/>
            <person name="Wei G."/>
            <person name="Gao Z."/>
            <person name="Shao Z."/>
        </authorList>
    </citation>
    <scope>NUCLEOTIDE SEQUENCE [LARGE SCALE GENOMIC DNA]</scope>
    <source>
        <strain evidence="8 9">DS-2</strain>
    </source>
</reference>
<dbReference type="eggNOG" id="COG1629">
    <property type="taxonomic scope" value="Bacteria"/>
</dbReference>
<evidence type="ECO:0000256" key="3">
    <source>
        <dbReference type="ARBA" id="ARBA00023237"/>
    </source>
</evidence>
<dbReference type="Pfam" id="PF00593">
    <property type="entry name" value="TonB_dep_Rec_b-barrel"/>
    <property type="match status" value="1"/>
</dbReference>
<dbReference type="RefSeq" id="WP_035014172.1">
    <property type="nucleotide sequence ID" value="NZ_ARZY01000011.1"/>
</dbReference>
<evidence type="ECO:0000256" key="1">
    <source>
        <dbReference type="ARBA" id="ARBA00004442"/>
    </source>
</evidence>
<evidence type="ECO:0000313" key="9">
    <source>
        <dbReference type="Proteomes" id="UP000019276"/>
    </source>
</evidence>
<dbReference type="PANTHER" id="PTHR40980">
    <property type="entry name" value="PLUG DOMAIN-CONTAINING PROTEIN"/>
    <property type="match status" value="1"/>
</dbReference>
<comment type="caution">
    <text evidence="8">The sequence shown here is derived from an EMBL/GenBank/DDBJ whole genome shotgun (WGS) entry which is preliminary data.</text>
</comment>
<dbReference type="Gene3D" id="2.170.130.10">
    <property type="entry name" value="TonB-dependent receptor, plug domain"/>
    <property type="match status" value="1"/>
</dbReference>
<keyword evidence="5" id="KW-0732">Signal</keyword>
<dbReference type="SUPFAM" id="SSF56935">
    <property type="entry name" value="Porins"/>
    <property type="match status" value="1"/>
</dbReference>
<dbReference type="Gene3D" id="2.40.170.20">
    <property type="entry name" value="TonB-dependent receptor, beta-barrel domain"/>
    <property type="match status" value="1"/>
</dbReference>
<protein>
    <submittedName>
        <fullName evidence="8">Rhodanese-like protein</fullName>
    </submittedName>
</protein>
<organism evidence="8 9">
    <name type="scientific">Catenovulum agarivorans DS-2</name>
    <dbReference type="NCBI Taxonomy" id="1328313"/>
    <lineage>
        <taxon>Bacteria</taxon>
        <taxon>Pseudomonadati</taxon>
        <taxon>Pseudomonadota</taxon>
        <taxon>Gammaproteobacteria</taxon>
        <taxon>Alteromonadales</taxon>
        <taxon>Alteromonadaceae</taxon>
        <taxon>Catenovulum</taxon>
    </lineage>
</organism>
<comment type="similarity">
    <text evidence="4">Belongs to the TonB-dependent receptor family.</text>
</comment>
<dbReference type="NCBIfam" id="TIGR01782">
    <property type="entry name" value="TonB-Xanth-Caul"/>
    <property type="match status" value="1"/>
</dbReference>